<dbReference type="CDD" id="cd08547">
    <property type="entry name" value="Type_II_cohesin"/>
    <property type="match status" value="1"/>
</dbReference>
<dbReference type="AlphaFoldDB" id="A0A1F6ESE8"/>
<dbReference type="EMBL" id="MFMD01000011">
    <property type="protein sequence ID" value="OGG76540.1"/>
    <property type="molecule type" value="Genomic_DNA"/>
</dbReference>
<dbReference type="InterPro" id="IPR013783">
    <property type="entry name" value="Ig-like_fold"/>
</dbReference>
<dbReference type="Gene3D" id="2.60.40.680">
    <property type="match status" value="1"/>
</dbReference>
<dbReference type="SUPFAM" id="SSF49384">
    <property type="entry name" value="Carbohydrate-binding domain"/>
    <property type="match status" value="1"/>
</dbReference>
<dbReference type="GO" id="GO:0030246">
    <property type="term" value="F:carbohydrate binding"/>
    <property type="evidence" value="ECO:0007669"/>
    <property type="project" value="InterPro"/>
</dbReference>
<dbReference type="InterPro" id="IPR008965">
    <property type="entry name" value="CBM2/CBM3_carb-bd_dom_sf"/>
</dbReference>
<organism evidence="2 3">
    <name type="scientific">Candidatus Kaiserbacteria bacterium RIFCSPLOWO2_01_FULL_55_19</name>
    <dbReference type="NCBI Taxonomy" id="1798516"/>
    <lineage>
        <taxon>Bacteria</taxon>
        <taxon>Candidatus Kaiseribacteriota</taxon>
    </lineage>
</organism>
<comment type="caution">
    <text evidence="2">The sequence shown here is derived from an EMBL/GenBank/DDBJ whole genome shotgun (WGS) entry which is preliminary data.</text>
</comment>
<dbReference type="Proteomes" id="UP000176714">
    <property type="component" value="Unassembled WGS sequence"/>
</dbReference>
<dbReference type="Gene3D" id="2.60.40.10">
    <property type="entry name" value="Immunoglobulins"/>
    <property type="match status" value="1"/>
</dbReference>
<accession>A0A1F6ESE8</accession>
<reference evidence="2 3" key="1">
    <citation type="journal article" date="2016" name="Nat. Commun.">
        <title>Thousands of microbial genomes shed light on interconnected biogeochemical processes in an aquifer system.</title>
        <authorList>
            <person name="Anantharaman K."/>
            <person name="Brown C.T."/>
            <person name="Hug L.A."/>
            <person name="Sharon I."/>
            <person name="Castelle C.J."/>
            <person name="Probst A.J."/>
            <person name="Thomas B.C."/>
            <person name="Singh A."/>
            <person name="Wilkins M.J."/>
            <person name="Karaoz U."/>
            <person name="Brodie E.L."/>
            <person name="Williams K.H."/>
            <person name="Hubbard S.S."/>
            <person name="Banfield J.F."/>
        </authorList>
    </citation>
    <scope>NUCLEOTIDE SEQUENCE [LARGE SCALE GENOMIC DNA]</scope>
</reference>
<proteinExistence type="predicted"/>
<evidence type="ECO:0000313" key="3">
    <source>
        <dbReference type="Proteomes" id="UP000176714"/>
    </source>
</evidence>
<keyword evidence="1" id="KW-0472">Membrane</keyword>
<protein>
    <submittedName>
        <fullName evidence="2">Uncharacterized protein</fullName>
    </submittedName>
</protein>
<gene>
    <name evidence="2" type="ORF">A2950_02140</name>
</gene>
<keyword evidence="1" id="KW-0812">Transmembrane</keyword>
<feature type="transmembrane region" description="Helical" evidence="1">
    <location>
        <begin position="380"/>
        <end position="408"/>
    </location>
</feature>
<evidence type="ECO:0000313" key="2">
    <source>
        <dbReference type="EMBL" id="OGG76540.1"/>
    </source>
</evidence>
<sequence length="488" mass="52933">MGETTEIASMTISFRAYLTSFIGILFLLPLAASAATLDLLPTSVAVGTGESFTERMTVSSANQAMNAISGTIVFPPDILQVVSVSKANSVLSLWIQEPSFSNTDGTISFSGVVPNPGYIGSRGQVFSIQFRARKAGIALVSFSASSQVLANDGNGTDILTDTSAASVSVTTATVVPPSPLAATTGDLLARITSSSHPDQTRWYNLSHAIFDWTNAQNTSTVRIGYDQNANGIPTVVYTDAISHKELDLSDGISYFHVQERISGGWSPVSSYRVQIDTVPPLPFTVGFPQGTTTPSGSPMTAIFTATDELSGIDHYQVAVDGKVFTVTTDAGSQPYAVSADSGAHMLLVQAYDKAGNFSTANGRFFVTGEAKPSLFDFFGFGWLAVNYISIFLIAFAILVTLLFAAWYIRTHFMAYRHRLNRQLGLTHAHIHKQFDTLKEAITEELLTLEQTKSKRSLTREEERIVARFKKLLDQAERTIEKDLEDISR</sequence>
<name>A0A1F6ESE8_9BACT</name>
<evidence type="ECO:0000256" key="1">
    <source>
        <dbReference type="SAM" id="Phobius"/>
    </source>
</evidence>
<keyword evidence="1" id="KW-1133">Transmembrane helix</keyword>
<dbReference type="STRING" id="1798516.A2950_02140"/>